<evidence type="ECO:0000256" key="1">
    <source>
        <dbReference type="ARBA" id="ARBA00006865"/>
    </source>
</evidence>
<proteinExistence type="inferred from homology"/>
<evidence type="ECO:0000313" key="5">
    <source>
        <dbReference type="Proteomes" id="UP000652430"/>
    </source>
</evidence>
<evidence type="ECO:0000259" key="3">
    <source>
        <dbReference type="PROSITE" id="PS51762"/>
    </source>
</evidence>
<dbReference type="Gene3D" id="2.60.120.200">
    <property type="match status" value="1"/>
</dbReference>
<dbReference type="CDD" id="cd08023">
    <property type="entry name" value="GH16_laminarinase_like"/>
    <property type="match status" value="1"/>
</dbReference>
<accession>A0ABQ3LUF0</accession>
<evidence type="ECO:0000256" key="2">
    <source>
        <dbReference type="SAM" id="SignalP"/>
    </source>
</evidence>
<evidence type="ECO:0000313" key="4">
    <source>
        <dbReference type="EMBL" id="GHH23679.1"/>
    </source>
</evidence>
<name>A0ABQ3LUF0_9SPHN</name>
<dbReference type="PROSITE" id="PS51762">
    <property type="entry name" value="GH16_2"/>
    <property type="match status" value="1"/>
</dbReference>
<protein>
    <recommendedName>
        <fullName evidence="3">GH16 domain-containing protein</fullName>
    </recommendedName>
</protein>
<dbReference type="SUPFAM" id="SSF49899">
    <property type="entry name" value="Concanavalin A-like lectins/glucanases"/>
    <property type="match status" value="1"/>
</dbReference>
<dbReference type="InterPro" id="IPR050546">
    <property type="entry name" value="Glycosyl_Hydrlase_16"/>
</dbReference>
<keyword evidence="2" id="KW-0732">Signal</keyword>
<organism evidence="4 5">
    <name type="scientific">Sphingomonas glacialis</name>
    <dbReference type="NCBI Taxonomy" id="658225"/>
    <lineage>
        <taxon>Bacteria</taxon>
        <taxon>Pseudomonadati</taxon>
        <taxon>Pseudomonadota</taxon>
        <taxon>Alphaproteobacteria</taxon>
        <taxon>Sphingomonadales</taxon>
        <taxon>Sphingomonadaceae</taxon>
        <taxon>Sphingomonas</taxon>
    </lineage>
</organism>
<dbReference type="PANTHER" id="PTHR10963:SF55">
    <property type="entry name" value="GLYCOSIDE HYDROLASE FAMILY 16 PROTEIN"/>
    <property type="match status" value="1"/>
</dbReference>
<dbReference type="Proteomes" id="UP000652430">
    <property type="component" value="Unassembled WGS sequence"/>
</dbReference>
<comment type="caution">
    <text evidence="4">The sequence shown here is derived from an EMBL/GenBank/DDBJ whole genome shotgun (WGS) entry which is preliminary data.</text>
</comment>
<gene>
    <name evidence="4" type="ORF">GCM10008023_34920</name>
</gene>
<comment type="similarity">
    <text evidence="1">Belongs to the glycosyl hydrolase 16 family.</text>
</comment>
<sequence length="270" mass="30326">MTAVAILLAQAVSLAATNYSVDVPMRAPVAPPVWADEFNQKIDQTRWRFDTERNLQGWANHEKQYYAADRRENARIEHGALVIEARREALRAEPDWGGQAYSSAKLVSRESLGYGFYEVRAKLPCGRGTWPAIWLLPQSGTWPDMGEIDLMEMVGWQPRVVHATVHSGAFNHVRGTQRGAETRIASACSAYHRYQLDWRPHSITIGVDGHGYMRVVDDQPGGHAAWPFTVPYRLILNLAVGGDWGGVKGIDDAALPQRMSVDYVRYWRAP</sequence>
<reference evidence="5" key="1">
    <citation type="journal article" date="2019" name="Int. J. Syst. Evol. Microbiol.">
        <title>The Global Catalogue of Microorganisms (GCM) 10K type strain sequencing project: providing services to taxonomists for standard genome sequencing and annotation.</title>
        <authorList>
            <consortium name="The Broad Institute Genomics Platform"/>
            <consortium name="The Broad Institute Genome Sequencing Center for Infectious Disease"/>
            <person name="Wu L."/>
            <person name="Ma J."/>
        </authorList>
    </citation>
    <scope>NUCLEOTIDE SEQUENCE [LARGE SCALE GENOMIC DNA]</scope>
    <source>
        <strain evidence="5">CGMCC 1.8957</strain>
    </source>
</reference>
<keyword evidence="5" id="KW-1185">Reference proteome</keyword>
<dbReference type="RefSeq" id="WP_189677304.1">
    <property type="nucleotide sequence ID" value="NZ_BNAQ01000006.1"/>
</dbReference>
<dbReference type="PANTHER" id="PTHR10963">
    <property type="entry name" value="GLYCOSYL HYDROLASE-RELATED"/>
    <property type="match status" value="1"/>
</dbReference>
<dbReference type="EMBL" id="BNAQ01000006">
    <property type="protein sequence ID" value="GHH23679.1"/>
    <property type="molecule type" value="Genomic_DNA"/>
</dbReference>
<feature type="chain" id="PRO_5045871571" description="GH16 domain-containing protein" evidence="2">
    <location>
        <begin position="16"/>
        <end position="270"/>
    </location>
</feature>
<dbReference type="Pfam" id="PF00722">
    <property type="entry name" value="Glyco_hydro_16"/>
    <property type="match status" value="1"/>
</dbReference>
<dbReference type="InterPro" id="IPR013320">
    <property type="entry name" value="ConA-like_dom_sf"/>
</dbReference>
<feature type="domain" description="GH16" evidence="3">
    <location>
        <begin position="32"/>
        <end position="270"/>
    </location>
</feature>
<dbReference type="InterPro" id="IPR000757">
    <property type="entry name" value="Beta-glucanase-like"/>
</dbReference>
<feature type="signal peptide" evidence="2">
    <location>
        <begin position="1"/>
        <end position="15"/>
    </location>
</feature>